<evidence type="ECO:0000256" key="4">
    <source>
        <dbReference type="ARBA" id="ARBA00022806"/>
    </source>
</evidence>
<gene>
    <name evidence="11" type="ORF">B1806_02540</name>
</gene>
<proteinExistence type="predicted"/>
<dbReference type="PANTHER" id="PTHR47964:SF1">
    <property type="entry name" value="ATP-DEPENDENT DNA HELICASE HOMOLOG RECG, CHLOROPLASTIC"/>
    <property type="match status" value="1"/>
</dbReference>
<keyword evidence="2" id="KW-0227">DNA damage</keyword>
<dbReference type="SMART" id="SM00490">
    <property type="entry name" value="HELICc"/>
    <property type="match status" value="1"/>
</dbReference>
<dbReference type="InterPro" id="IPR001650">
    <property type="entry name" value="Helicase_C-like"/>
</dbReference>
<keyword evidence="6" id="KW-0238">DNA-binding</keyword>
<dbReference type="Proteomes" id="UP000307749">
    <property type="component" value="Unassembled WGS sequence"/>
</dbReference>
<dbReference type="Pfam" id="PF00270">
    <property type="entry name" value="DEAD"/>
    <property type="match status" value="1"/>
</dbReference>
<evidence type="ECO:0000256" key="8">
    <source>
        <dbReference type="SAM" id="MobiDB-lite"/>
    </source>
</evidence>
<dbReference type="SMART" id="SM00487">
    <property type="entry name" value="DEXDc"/>
    <property type="match status" value="1"/>
</dbReference>
<organism evidence="11 12">
    <name type="scientific">Metallibacterium scheffleri</name>
    <dbReference type="NCBI Taxonomy" id="993689"/>
    <lineage>
        <taxon>Bacteria</taxon>
        <taxon>Pseudomonadati</taxon>
        <taxon>Pseudomonadota</taxon>
        <taxon>Gammaproteobacteria</taxon>
        <taxon>Lysobacterales</taxon>
        <taxon>Rhodanobacteraceae</taxon>
        <taxon>Metallibacterium</taxon>
    </lineage>
</organism>
<dbReference type="EMBL" id="MWQO01000008">
    <property type="protein sequence ID" value="THD11632.1"/>
    <property type="molecule type" value="Genomic_DNA"/>
</dbReference>
<dbReference type="PANTHER" id="PTHR47964">
    <property type="entry name" value="ATP-DEPENDENT DNA HELICASE HOMOLOG RECG, CHLOROPLASTIC"/>
    <property type="match status" value="1"/>
</dbReference>
<dbReference type="GO" id="GO:0016787">
    <property type="term" value="F:hydrolase activity"/>
    <property type="evidence" value="ECO:0007669"/>
    <property type="project" value="UniProtKB-KW"/>
</dbReference>
<dbReference type="GO" id="GO:0003678">
    <property type="term" value="F:DNA helicase activity"/>
    <property type="evidence" value="ECO:0007669"/>
    <property type="project" value="TreeGrafter"/>
</dbReference>
<feature type="region of interest" description="Disordered" evidence="8">
    <location>
        <begin position="1"/>
        <end position="28"/>
    </location>
</feature>
<dbReference type="InterPro" id="IPR011545">
    <property type="entry name" value="DEAD/DEAH_box_helicase_dom"/>
</dbReference>
<dbReference type="InterPro" id="IPR047112">
    <property type="entry name" value="RecG/Mfd"/>
</dbReference>
<dbReference type="InterPro" id="IPR027417">
    <property type="entry name" value="P-loop_NTPase"/>
</dbReference>
<evidence type="ECO:0008006" key="13">
    <source>
        <dbReference type="Google" id="ProtNLM"/>
    </source>
</evidence>
<name>A0A4S3KRE5_9GAMM</name>
<dbReference type="GO" id="GO:0003677">
    <property type="term" value="F:DNA binding"/>
    <property type="evidence" value="ECO:0007669"/>
    <property type="project" value="UniProtKB-KW"/>
</dbReference>
<dbReference type="STRING" id="993689.GCA_002077135_00346"/>
<evidence type="ECO:0000256" key="5">
    <source>
        <dbReference type="ARBA" id="ARBA00022840"/>
    </source>
</evidence>
<dbReference type="SUPFAM" id="SSF52540">
    <property type="entry name" value="P-loop containing nucleoside triphosphate hydrolases"/>
    <property type="match status" value="2"/>
</dbReference>
<evidence type="ECO:0000313" key="12">
    <source>
        <dbReference type="Proteomes" id="UP000307749"/>
    </source>
</evidence>
<dbReference type="PROSITE" id="PS51194">
    <property type="entry name" value="HELICASE_CTER"/>
    <property type="match status" value="1"/>
</dbReference>
<evidence type="ECO:0000313" key="11">
    <source>
        <dbReference type="EMBL" id="THD11632.1"/>
    </source>
</evidence>
<evidence type="ECO:0000259" key="10">
    <source>
        <dbReference type="PROSITE" id="PS51194"/>
    </source>
</evidence>
<dbReference type="OrthoDB" id="9804325at2"/>
<protein>
    <recommendedName>
        <fullName evidence="13">ATP-dependent DNA helicase RecG</fullName>
    </recommendedName>
</protein>
<dbReference type="PROSITE" id="PS51192">
    <property type="entry name" value="HELICASE_ATP_BIND_1"/>
    <property type="match status" value="1"/>
</dbReference>
<dbReference type="GO" id="GO:0005524">
    <property type="term" value="F:ATP binding"/>
    <property type="evidence" value="ECO:0007669"/>
    <property type="project" value="UniProtKB-KW"/>
</dbReference>
<reference evidence="11 12" key="1">
    <citation type="submission" date="2017-02" db="EMBL/GenBank/DDBJ databases">
        <title>Whole genome sequencing of Metallibacterium scheffleri DSM 24874 (T).</title>
        <authorList>
            <person name="Kumar S."/>
            <person name="Patil P."/>
            <person name="Patil P.B."/>
        </authorList>
    </citation>
    <scope>NUCLEOTIDE SEQUENCE [LARGE SCALE GENOMIC DNA]</scope>
    <source>
        <strain evidence="11 12">DSM 24874</strain>
    </source>
</reference>
<evidence type="ECO:0000256" key="6">
    <source>
        <dbReference type="ARBA" id="ARBA00023125"/>
    </source>
</evidence>
<dbReference type="InterPro" id="IPR014001">
    <property type="entry name" value="Helicase_ATP-bd"/>
</dbReference>
<evidence type="ECO:0000256" key="1">
    <source>
        <dbReference type="ARBA" id="ARBA00022741"/>
    </source>
</evidence>
<dbReference type="GO" id="GO:0006281">
    <property type="term" value="P:DNA repair"/>
    <property type="evidence" value="ECO:0007669"/>
    <property type="project" value="UniProtKB-KW"/>
</dbReference>
<feature type="domain" description="Helicase ATP-binding" evidence="9">
    <location>
        <begin position="294"/>
        <end position="441"/>
    </location>
</feature>
<dbReference type="Pfam" id="PF00271">
    <property type="entry name" value="Helicase_C"/>
    <property type="match status" value="1"/>
</dbReference>
<keyword evidence="1" id="KW-0547">Nucleotide-binding</keyword>
<keyword evidence="4" id="KW-0347">Helicase</keyword>
<evidence type="ECO:0000256" key="3">
    <source>
        <dbReference type="ARBA" id="ARBA00022801"/>
    </source>
</evidence>
<sequence length="669" mass="73572">MSAVLEANRQSADQDPKAAPNGGPVTDSPLGRLADWGLREPWHVALLLPVGFDDFRVIANDAESFEDGAQMNITAMVRSRPSTRFDGGRTPRTMFDVRMHDGTDVTLTWFGDVRSKIGKIVQGQAISVSGQLRAFKGRWYLAASAPIESAWIGRCRPRYPGSKTINPDLVRMRVMTMLRRHLDVAAARILDNLQDLADEAEVLGAAKAPAGIDTLQRLIVRAHCPMDPGTGEAAIAAMERIAAMITVRNLLEQHQGQQGQPRDPLALDLKGVVKQWPFPPTASQWQSILKMEEVFSRPKASMMLLSGDVGSGKTLCYLTLAVAVARQGGTVAIMLPNAVLAEQVYETATAHFQDVPAALVTGGMKQAAAEGTCILIGTTALLSRQQHRQYELVISDEQQKLGAEQRRALLKEQTHILDVTATAIPRTLALARFGVIETHHLQQGHAAKAIKTQVWMPDQMRQLYAQVRETIAAGDRVLVVYPAIDRGTRQTALRNIEDAREKWEAAFPGRVRILNGRLAETELSENLHAIINDEASIGICTSVIEVGINIPRLRRVVVVHPERFGLTTLHQFRGRLAREGGAGSFDMLLTSKPKEKTLQRLQVMEKTTDGYEIAREDLRLRGPGELMPSGVRQSGGAMSILFQREIDTANLEGAEPIVTRWLQRTGVDL</sequence>
<dbReference type="AlphaFoldDB" id="A0A4S3KRE5"/>
<evidence type="ECO:0000256" key="7">
    <source>
        <dbReference type="ARBA" id="ARBA00023204"/>
    </source>
</evidence>
<keyword evidence="7" id="KW-0234">DNA repair</keyword>
<feature type="domain" description="Helicase C-terminal" evidence="10">
    <location>
        <begin position="459"/>
        <end position="619"/>
    </location>
</feature>
<dbReference type="Gene3D" id="3.40.50.300">
    <property type="entry name" value="P-loop containing nucleotide triphosphate hydrolases"/>
    <property type="match status" value="2"/>
</dbReference>
<evidence type="ECO:0000256" key="2">
    <source>
        <dbReference type="ARBA" id="ARBA00022763"/>
    </source>
</evidence>
<comment type="caution">
    <text evidence="11">The sequence shown here is derived from an EMBL/GenBank/DDBJ whole genome shotgun (WGS) entry which is preliminary data.</text>
</comment>
<dbReference type="RefSeq" id="WP_081130376.1">
    <property type="nucleotide sequence ID" value="NZ_LDOS01000005.1"/>
</dbReference>
<accession>A0A4S3KRE5</accession>
<keyword evidence="5" id="KW-0067">ATP-binding</keyword>
<evidence type="ECO:0000259" key="9">
    <source>
        <dbReference type="PROSITE" id="PS51192"/>
    </source>
</evidence>
<keyword evidence="12" id="KW-1185">Reference proteome</keyword>
<keyword evidence="3" id="KW-0378">Hydrolase</keyword>